<gene>
    <name evidence="3" type="ORF">BWK59_01335</name>
</gene>
<dbReference type="GO" id="GO:0009103">
    <property type="term" value="P:lipopolysaccharide biosynthetic process"/>
    <property type="evidence" value="ECO:0007669"/>
    <property type="project" value="TreeGrafter"/>
</dbReference>
<dbReference type="CDD" id="cd03801">
    <property type="entry name" value="GT4_PimA-like"/>
    <property type="match status" value="1"/>
</dbReference>
<reference evidence="3 4" key="1">
    <citation type="journal article" date="2017" name="Infect. Genet. Evol.">
        <title>Comparative genome analysis of fish pathogen Flavobacterium columnare reveals extensive sequence diversity within the species.</title>
        <authorList>
            <person name="Kayansamruaj P."/>
            <person name="Dong H.T."/>
            <person name="Hirono I."/>
            <person name="Kondo H."/>
            <person name="Senapin S."/>
            <person name="Rodkhum C."/>
        </authorList>
    </citation>
    <scope>NUCLEOTIDE SEQUENCE [LARGE SCALE GENOMIC DNA]</scope>
    <source>
        <strain evidence="3 4">1215</strain>
    </source>
</reference>
<evidence type="ECO:0000256" key="1">
    <source>
        <dbReference type="ARBA" id="ARBA00022679"/>
    </source>
</evidence>
<dbReference type="Pfam" id="PF00534">
    <property type="entry name" value="Glycos_transf_1"/>
    <property type="match status" value="1"/>
</dbReference>
<comment type="caution">
    <text evidence="3">The sequence shown here is derived from an EMBL/GenBank/DDBJ whole genome shotgun (WGS) entry which is preliminary data.</text>
</comment>
<keyword evidence="1" id="KW-0808">Transferase</keyword>
<sequence>MKKHKKILIIGPFNEKGGREIEASFLYNIFKEKYDVTIASTEILSDNSLIYKLTKSDKIFSKLKRTGVLFKILNFLFNGKVWFKLNKKFRFSNYEKLIKEADVIFILAQVISSNVKKIIEISSNYNKKIIFRTTGTNPVFNIQYLDIQLLTCLMKVDVYVHHSVQNCERLKKTFNHNFEIIDQTIYSNKKINKFKTIKNINEFYCASRIDKNKNLEIVIKVFNELKNVDVILHIYGDGDDLEYVKSLSNSDKILFHGYLEHEELMIKLAEHDCLIISSFEESGPYTALEAMAYSRLILSTHVGAMNERLERAPYAWQFDSNCSESLKSRILELTNYNQEKINIIQKYLRKMYFSNYSSKNIKKKYLRLIEKYC</sequence>
<dbReference type="EMBL" id="MTCZ01000005">
    <property type="protein sequence ID" value="OWP85213.1"/>
    <property type="molecule type" value="Genomic_DNA"/>
</dbReference>
<evidence type="ECO:0000313" key="3">
    <source>
        <dbReference type="EMBL" id="OWP85213.1"/>
    </source>
</evidence>
<protein>
    <recommendedName>
        <fullName evidence="2">Glycosyl transferase family 1 domain-containing protein</fullName>
    </recommendedName>
</protein>
<dbReference type="Proteomes" id="UP000197768">
    <property type="component" value="Unassembled WGS sequence"/>
</dbReference>
<feature type="domain" description="Glycosyl transferase family 1" evidence="2">
    <location>
        <begin position="192"/>
        <end position="346"/>
    </location>
</feature>
<dbReference type="PANTHER" id="PTHR46401">
    <property type="entry name" value="GLYCOSYLTRANSFERASE WBBK-RELATED"/>
    <property type="match status" value="1"/>
</dbReference>
<proteinExistence type="predicted"/>
<dbReference type="AlphaFoldDB" id="A0A2D0AIZ9"/>
<dbReference type="InterPro" id="IPR001296">
    <property type="entry name" value="Glyco_trans_1"/>
</dbReference>
<dbReference type="SUPFAM" id="SSF53756">
    <property type="entry name" value="UDP-Glycosyltransferase/glycogen phosphorylase"/>
    <property type="match status" value="1"/>
</dbReference>
<dbReference type="Gene3D" id="3.40.50.2000">
    <property type="entry name" value="Glycogen Phosphorylase B"/>
    <property type="match status" value="2"/>
</dbReference>
<dbReference type="PANTHER" id="PTHR46401:SF2">
    <property type="entry name" value="GLYCOSYLTRANSFERASE WBBK-RELATED"/>
    <property type="match status" value="1"/>
</dbReference>
<dbReference type="GO" id="GO:0016757">
    <property type="term" value="F:glycosyltransferase activity"/>
    <property type="evidence" value="ECO:0007669"/>
    <property type="project" value="InterPro"/>
</dbReference>
<evidence type="ECO:0000313" key="4">
    <source>
        <dbReference type="Proteomes" id="UP000197768"/>
    </source>
</evidence>
<accession>A0A2D0AIZ9</accession>
<evidence type="ECO:0000259" key="2">
    <source>
        <dbReference type="Pfam" id="PF00534"/>
    </source>
</evidence>
<organism evidence="3 4">
    <name type="scientific">Flavobacterium davisii</name>
    <dbReference type="NCBI Taxonomy" id="2906077"/>
    <lineage>
        <taxon>Bacteria</taxon>
        <taxon>Pseudomonadati</taxon>
        <taxon>Bacteroidota</taxon>
        <taxon>Flavobacteriia</taxon>
        <taxon>Flavobacteriales</taxon>
        <taxon>Flavobacteriaceae</taxon>
        <taxon>Flavobacterium</taxon>
    </lineage>
</organism>
<dbReference type="RefSeq" id="WP_088390306.1">
    <property type="nucleotide sequence ID" value="NZ_MTCZ01000005.1"/>
</dbReference>
<name>A0A2D0AIZ9_9FLAO</name>